<protein>
    <submittedName>
        <fullName evidence="1">Uncharacterized protein</fullName>
    </submittedName>
</protein>
<dbReference type="OrthoDB" id="3801077at2759"/>
<evidence type="ECO:0000313" key="1">
    <source>
        <dbReference type="EMBL" id="KAF1935290.1"/>
    </source>
</evidence>
<reference evidence="1" key="1">
    <citation type="journal article" date="2020" name="Stud. Mycol.">
        <title>101 Dothideomycetes genomes: a test case for predicting lifestyles and emergence of pathogens.</title>
        <authorList>
            <person name="Haridas S."/>
            <person name="Albert R."/>
            <person name="Binder M."/>
            <person name="Bloem J."/>
            <person name="Labutti K."/>
            <person name="Salamov A."/>
            <person name="Andreopoulos B."/>
            <person name="Baker S."/>
            <person name="Barry K."/>
            <person name="Bills G."/>
            <person name="Bluhm B."/>
            <person name="Cannon C."/>
            <person name="Castanera R."/>
            <person name="Culley D."/>
            <person name="Daum C."/>
            <person name="Ezra D."/>
            <person name="Gonzalez J."/>
            <person name="Henrissat B."/>
            <person name="Kuo A."/>
            <person name="Liang C."/>
            <person name="Lipzen A."/>
            <person name="Lutzoni F."/>
            <person name="Magnuson J."/>
            <person name="Mondo S."/>
            <person name="Nolan M."/>
            <person name="Ohm R."/>
            <person name="Pangilinan J."/>
            <person name="Park H.-J."/>
            <person name="Ramirez L."/>
            <person name="Alfaro M."/>
            <person name="Sun H."/>
            <person name="Tritt A."/>
            <person name="Yoshinaga Y."/>
            <person name="Zwiers L.-H."/>
            <person name="Turgeon B."/>
            <person name="Goodwin S."/>
            <person name="Spatafora J."/>
            <person name="Crous P."/>
            <person name="Grigoriev I."/>
        </authorList>
    </citation>
    <scope>NUCLEOTIDE SEQUENCE</scope>
    <source>
        <strain evidence="1">CBS 161.51</strain>
    </source>
</reference>
<name>A0A6A5S6R5_9PLEO</name>
<evidence type="ECO:0000313" key="2">
    <source>
        <dbReference type="Proteomes" id="UP000800038"/>
    </source>
</evidence>
<proteinExistence type="predicted"/>
<accession>A0A6A5S6R5</accession>
<dbReference type="AlphaFoldDB" id="A0A6A5S6R5"/>
<sequence>MSCITDSFRKTELTVIERNRRVSKEIDEWKKRPSLVFCVSARDYQRNTFGYQLRTSEILPVSAELTSLLLLKKFVGERPANEQQQELVRWVLTMKFHLSGVEIACQTLTTTVQLVVPGRWYCRIEVRRPKLCGHLLTIVLGLHDASQHSRR</sequence>
<gene>
    <name evidence="1" type="ORF">EJ02DRAFT_134960</name>
</gene>
<keyword evidence="2" id="KW-1185">Reference proteome</keyword>
<organism evidence="1 2">
    <name type="scientific">Clathrospora elynae</name>
    <dbReference type="NCBI Taxonomy" id="706981"/>
    <lineage>
        <taxon>Eukaryota</taxon>
        <taxon>Fungi</taxon>
        <taxon>Dikarya</taxon>
        <taxon>Ascomycota</taxon>
        <taxon>Pezizomycotina</taxon>
        <taxon>Dothideomycetes</taxon>
        <taxon>Pleosporomycetidae</taxon>
        <taxon>Pleosporales</taxon>
        <taxon>Diademaceae</taxon>
        <taxon>Clathrospora</taxon>
    </lineage>
</organism>
<dbReference type="Proteomes" id="UP000800038">
    <property type="component" value="Unassembled WGS sequence"/>
</dbReference>
<dbReference type="EMBL" id="ML976288">
    <property type="protein sequence ID" value="KAF1935290.1"/>
    <property type="molecule type" value="Genomic_DNA"/>
</dbReference>